<evidence type="ECO:0000313" key="2">
    <source>
        <dbReference type="Proteomes" id="UP000032458"/>
    </source>
</evidence>
<gene>
    <name evidence="1" type="ORF">SNA_36120</name>
</gene>
<sequence>MHDRPRSRTSGSRTKLWAIATAYRKLRQSKPSNSARQQAAKVYSYVASHGGGITRDATDAAAVRATSLHDYERFADLASDAAYALANLSASMAKHAARG</sequence>
<protein>
    <submittedName>
        <fullName evidence="1">Uncharacterized protein</fullName>
    </submittedName>
</protein>
<organism evidence="1 2">
    <name type="scientific">Streptomyces natalensis ATCC 27448</name>
    <dbReference type="NCBI Taxonomy" id="1240678"/>
    <lineage>
        <taxon>Bacteria</taxon>
        <taxon>Bacillati</taxon>
        <taxon>Actinomycetota</taxon>
        <taxon>Actinomycetes</taxon>
        <taxon>Kitasatosporales</taxon>
        <taxon>Streptomycetaceae</taxon>
        <taxon>Streptomyces</taxon>
    </lineage>
</organism>
<proteinExistence type="predicted"/>
<keyword evidence="2" id="KW-1185">Reference proteome</keyword>
<comment type="caution">
    <text evidence="1">The sequence shown here is derived from an EMBL/GenBank/DDBJ whole genome shotgun (WGS) entry which is preliminary data.</text>
</comment>
<evidence type="ECO:0000313" key="1">
    <source>
        <dbReference type="EMBL" id="KIZ14498.1"/>
    </source>
</evidence>
<reference evidence="1 2" key="1">
    <citation type="submission" date="2014-09" db="EMBL/GenBank/DDBJ databases">
        <title>Draft genome sequence of Streptomyces natalensis ATCC 27448, producer of the antifungal pimaricin.</title>
        <authorList>
            <person name="Mendes M.V."/>
            <person name="Beites T."/>
            <person name="Pires S."/>
            <person name="Santos C.L."/>
            <person name="Moradas-Ferreira P."/>
        </authorList>
    </citation>
    <scope>NUCLEOTIDE SEQUENCE [LARGE SCALE GENOMIC DNA]</scope>
    <source>
        <strain evidence="1 2">ATCC 27448</strain>
    </source>
</reference>
<dbReference type="Proteomes" id="UP000032458">
    <property type="component" value="Unassembled WGS sequence"/>
</dbReference>
<accession>A0A0D7CE18</accession>
<dbReference type="AlphaFoldDB" id="A0A0D7CE18"/>
<dbReference type="EMBL" id="JRKI01000061">
    <property type="protein sequence ID" value="KIZ14498.1"/>
    <property type="molecule type" value="Genomic_DNA"/>
</dbReference>
<dbReference type="PATRIC" id="fig|1240678.4.peg.7695"/>
<name>A0A0D7CE18_9ACTN</name>